<comment type="similarity">
    <text evidence="3 8">Belongs to the LTA synthase family.</text>
</comment>
<dbReference type="PATRIC" id="fig|1441095.3.peg.4683"/>
<dbReference type="Proteomes" id="UP000067625">
    <property type="component" value="Chromosome"/>
</dbReference>
<keyword evidence="15" id="KW-1185">Reference proteome</keyword>
<keyword evidence="5 12" id="KW-0812">Transmembrane</keyword>
<dbReference type="InterPro" id="IPR000917">
    <property type="entry name" value="Sulfatase_N"/>
</dbReference>
<feature type="binding site" evidence="11">
    <location>
        <position position="252"/>
    </location>
    <ligand>
        <name>Mn(2+)</name>
        <dbReference type="ChEBI" id="CHEBI:29035"/>
    </ligand>
</feature>
<proteinExistence type="inferred from homology"/>
<dbReference type="RefSeq" id="WP_053605616.1">
    <property type="nucleotide sequence ID" value="NZ_CP012600.1"/>
</dbReference>
<dbReference type="Pfam" id="PF00884">
    <property type="entry name" value="Sulfatase"/>
    <property type="match status" value="1"/>
</dbReference>
<feature type="transmembrane region" description="Helical" evidence="12">
    <location>
        <begin position="69"/>
        <end position="92"/>
    </location>
</feature>
<dbReference type="InterPro" id="IPR017850">
    <property type="entry name" value="Alkaline_phosphatase_core_sf"/>
</dbReference>
<dbReference type="PANTHER" id="PTHR47371">
    <property type="entry name" value="LIPOTEICHOIC ACID SYNTHASE"/>
    <property type="match status" value="1"/>
</dbReference>
<dbReference type="Gene3D" id="3.40.720.10">
    <property type="entry name" value="Alkaline Phosphatase, subunit A"/>
    <property type="match status" value="1"/>
</dbReference>
<keyword evidence="7 8" id="KW-0472">Membrane</keyword>
<evidence type="ECO:0000256" key="4">
    <source>
        <dbReference type="ARBA" id="ARBA00022475"/>
    </source>
</evidence>
<evidence type="ECO:0000259" key="13">
    <source>
        <dbReference type="Pfam" id="PF00884"/>
    </source>
</evidence>
<dbReference type="InterPro" id="IPR050448">
    <property type="entry name" value="OpgB/LTA_synthase_biosynth"/>
</dbReference>
<dbReference type="CDD" id="cd16015">
    <property type="entry name" value="LTA_synthase"/>
    <property type="match status" value="1"/>
</dbReference>
<organism evidence="14 15">
    <name type="scientific">Bacillus gobiensis</name>
    <dbReference type="NCBI Taxonomy" id="1441095"/>
    <lineage>
        <taxon>Bacteria</taxon>
        <taxon>Bacillati</taxon>
        <taxon>Bacillota</taxon>
        <taxon>Bacilli</taxon>
        <taxon>Bacillales</taxon>
        <taxon>Bacillaceae</taxon>
        <taxon>Bacillus</taxon>
    </lineage>
</organism>
<feature type="active site" evidence="9">
    <location>
        <position position="297"/>
    </location>
</feature>
<dbReference type="GO" id="GO:0046872">
    <property type="term" value="F:metal ion binding"/>
    <property type="evidence" value="ECO:0007669"/>
    <property type="project" value="UniProtKB-KW"/>
</dbReference>
<name>A0A0M4GCR0_9BACI</name>
<keyword evidence="6 12" id="KW-1133">Transmembrane helix</keyword>
<dbReference type="OrthoDB" id="5901192at2"/>
<evidence type="ECO:0000256" key="3">
    <source>
        <dbReference type="ARBA" id="ARBA00009983"/>
    </source>
</evidence>
<evidence type="ECO:0000256" key="2">
    <source>
        <dbReference type="ARBA" id="ARBA00004936"/>
    </source>
</evidence>
<comment type="pathway">
    <text evidence="2">Cell wall biogenesis; lipoteichoic acid biosynthesis.</text>
</comment>
<dbReference type="InterPro" id="IPR012160">
    <property type="entry name" value="LtaS-like"/>
</dbReference>
<reference evidence="15" key="1">
    <citation type="submission" date="2015-08" db="EMBL/GenBank/DDBJ databases">
        <title>Genome sequencing project for genomic taxonomy and phylogenomics of Bacillus-like bacteria.</title>
        <authorList>
            <person name="Liu B."/>
            <person name="Wang J."/>
            <person name="Zhu Y."/>
            <person name="Liu G."/>
            <person name="Chen Q."/>
            <person name="Chen Z."/>
            <person name="Lan J."/>
            <person name="Che J."/>
            <person name="Ge C."/>
            <person name="Shi H."/>
            <person name="Pan Z."/>
            <person name="Liu X."/>
        </authorList>
    </citation>
    <scope>NUCLEOTIDE SEQUENCE [LARGE SCALE GENOMIC DNA]</scope>
    <source>
        <strain evidence="15">FJAT-4402</strain>
    </source>
</reference>
<feature type="binding site" evidence="11">
    <location>
        <position position="297"/>
    </location>
    <ligand>
        <name>Mn(2+)</name>
        <dbReference type="ChEBI" id="CHEBI:29035"/>
    </ligand>
</feature>
<evidence type="ECO:0000256" key="11">
    <source>
        <dbReference type="PIRSR" id="PIRSR005091-3"/>
    </source>
</evidence>
<feature type="binding site" evidence="11">
    <location>
        <position position="473"/>
    </location>
    <ligand>
        <name>Mn(2+)</name>
        <dbReference type="ChEBI" id="CHEBI:29035"/>
    </ligand>
</feature>
<evidence type="ECO:0000256" key="10">
    <source>
        <dbReference type="PIRSR" id="PIRSR005091-2"/>
    </source>
</evidence>
<evidence type="ECO:0000256" key="9">
    <source>
        <dbReference type="PIRSR" id="PIRSR005091-1"/>
    </source>
</evidence>
<gene>
    <name evidence="14" type="ORF">AM592_21155</name>
</gene>
<evidence type="ECO:0000256" key="1">
    <source>
        <dbReference type="ARBA" id="ARBA00004651"/>
    </source>
</evidence>
<accession>A0A0M4GCR0</accession>
<evidence type="ECO:0000256" key="6">
    <source>
        <dbReference type="ARBA" id="ARBA00022989"/>
    </source>
</evidence>
<dbReference type="SUPFAM" id="SSF53649">
    <property type="entry name" value="Alkaline phosphatase-like"/>
    <property type="match status" value="1"/>
</dbReference>
<feature type="domain" description="Sulfatase N-terminal" evidence="13">
    <location>
        <begin position="244"/>
        <end position="536"/>
    </location>
</feature>
<dbReference type="STRING" id="1441095.AM592_21155"/>
<feature type="binding site" evidence="10">
    <location>
        <position position="413"/>
    </location>
    <ligand>
        <name>substrate</name>
    </ligand>
</feature>
<dbReference type="PANTHER" id="PTHR47371:SF3">
    <property type="entry name" value="PHOSPHOGLYCEROL TRANSFERASE I"/>
    <property type="match status" value="1"/>
</dbReference>
<comment type="subcellular location">
    <subcellularLocation>
        <location evidence="1">Cell membrane</location>
        <topology evidence="1">Multi-pass membrane protein</topology>
    </subcellularLocation>
</comment>
<keyword evidence="4 8" id="KW-1003">Cell membrane</keyword>
<evidence type="ECO:0000256" key="7">
    <source>
        <dbReference type="ARBA" id="ARBA00023136"/>
    </source>
</evidence>
<evidence type="ECO:0000256" key="8">
    <source>
        <dbReference type="PIRNR" id="PIRNR005091"/>
    </source>
</evidence>
<dbReference type="EMBL" id="CP012600">
    <property type="protein sequence ID" value="ALC83745.1"/>
    <property type="molecule type" value="Genomic_DNA"/>
</dbReference>
<feature type="transmembrane region" description="Helical" evidence="12">
    <location>
        <begin position="151"/>
        <end position="170"/>
    </location>
</feature>
<evidence type="ECO:0000256" key="5">
    <source>
        <dbReference type="ARBA" id="ARBA00022692"/>
    </source>
</evidence>
<dbReference type="GO" id="GO:0005886">
    <property type="term" value="C:plasma membrane"/>
    <property type="evidence" value="ECO:0007669"/>
    <property type="project" value="UniProtKB-SubCell"/>
</dbReference>
<protein>
    <submittedName>
        <fullName evidence="14">Glycerol phosphate lipoteichoic acid synthase</fullName>
    </submittedName>
</protein>
<feature type="transmembrane region" description="Helical" evidence="12">
    <location>
        <begin position="41"/>
        <end position="62"/>
    </location>
</feature>
<dbReference type="Gene3D" id="3.30.1120.170">
    <property type="match status" value="1"/>
</dbReference>
<evidence type="ECO:0000313" key="15">
    <source>
        <dbReference type="Proteomes" id="UP000067625"/>
    </source>
</evidence>
<evidence type="ECO:0000313" key="14">
    <source>
        <dbReference type="EMBL" id="ALC83745.1"/>
    </source>
</evidence>
<sequence>MKKIFSNKMSFFLLAVVLVWAKTYASYFMEFNLGVKGGFQQFLLFLNPFSAIIVFLGLALFAKGRISAAIILIMDAVMTLILYANILFYRFFDDFLTFSNFIQRDNLSNMQDGVFDIMNFHDVIYFLDFLILIAIMIWRPEIKAFKMSKKMASLVIVSGLALFMINLGLAEKDRPDLLSRTFDRNYIVKYLGPYNFTVYNGIETAKSESQRAYATSDDLTTAKNYTSAHYAEPNPEYFGVGKGKNIIKIHLESFQSFLIDYKLNGEEVTPFLNKLARGEENMTYFDNFFHQTGQGKTADSELSLDNSLFGLPEGAAFMTRGQNTYQSLPAILNQKEGYTSAVFHGDYKSFWNRDQIYKQFGVDKFYDAGYYNMKNENLINLGLKDKEFFSESMPMLQSLKQPFYAHLLTLTNHYPFILNEQDASLDRGTTGDSTVDGYFQTARYLDEALEQFINDLKASGLYDDSIIMIYGDHNGISENHNRAMAEVQGKEITPYQNMQNQRVPLMLHIPGKEGGVNHTYGGMIDVMPTLLHLQGIDQRNYINFGTDLFSKEHDQTVALRNGDFITPKYTSVDNTIYDTASGNTLEPNEQTKNIKERVEQQLKLSDQVLYQDLLRFHDLEDFKKVNPSLYHYGNKNSEEGSKSQKEGQ</sequence>
<feature type="binding site" evidence="11">
    <location>
        <position position="472"/>
    </location>
    <ligand>
        <name>Mn(2+)</name>
        <dbReference type="ChEBI" id="CHEBI:29035"/>
    </ligand>
</feature>
<feature type="transmembrane region" description="Helical" evidence="12">
    <location>
        <begin position="123"/>
        <end position="139"/>
    </location>
</feature>
<keyword evidence="10" id="KW-0479">Metal-binding</keyword>
<keyword evidence="10" id="KW-0464">Manganese</keyword>
<reference evidence="14 15" key="2">
    <citation type="journal article" date="2016" name="Int. J. Syst. Evol. Microbiol.">
        <title>Bacillus gobiensis sp. nov., isolated from a soil sample.</title>
        <authorList>
            <person name="Liu B."/>
            <person name="Liu G.H."/>
            <person name="Cetin S."/>
            <person name="Schumann P."/>
            <person name="Pan Z.Z."/>
            <person name="Chen Q.Q."/>
        </authorList>
    </citation>
    <scope>NUCLEOTIDE SEQUENCE [LARGE SCALE GENOMIC DNA]</scope>
    <source>
        <strain evidence="14 15">FJAT-4402</strain>
    </source>
</reference>
<dbReference type="PIRSF" id="PIRSF005091">
    <property type="entry name" value="Mmb_sulf_HI1246"/>
    <property type="match status" value="1"/>
</dbReference>
<evidence type="ECO:0000256" key="12">
    <source>
        <dbReference type="SAM" id="Phobius"/>
    </source>
</evidence>
<dbReference type="AlphaFoldDB" id="A0A0M4GCR0"/>